<reference evidence="2 3" key="1">
    <citation type="journal article" date="2023" name="Sci. Data">
        <title>Genome assembly of the Korean intertidal mud-creeper Batillaria attramentaria.</title>
        <authorList>
            <person name="Patra A.K."/>
            <person name="Ho P.T."/>
            <person name="Jun S."/>
            <person name="Lee S.J."/>
            <person name="Kim Y."/>
            <person name="Won Y.J."/>
        </authorList>
    </citation>
    <scope>NUCLEOTIDE SEQUENCE [LARGE SCALE GENOMIC DNA]</scope>
    <source>
        <strain evidence="2">Wonlab-2016</strain>
    </source>
</reference>
<keyword evidence="3" id="KW-1185">Reference proteome</keyword>
<evidence type="ECO:0000256" key="1">
    <source>
        <dbReference type="SAM" id="MobiDB-lite"/>
    </source>
</evidence>
<dbReference type="EMBL" id="JACVVK020000137">
    <property type="protein sequence ID" value="KAK7489468.1"/>
    <property type="molecule type" value="Genomic_DNA"/>
</dbReference>
<proteinExistence type="predicted"/>
<organism evidence="2 3">
    <name type="scientific">Batillaria attramentaria</name>
    <dbReference type="NCBI Taxonomy" id="370345"/>
    <lineage>
        <taxon>Eukaryota</taxon>
        <taxon>Metazoa</taxon>
        <taxon>Spiralia</taxon>
        <taxon>Lophotrochozoa</taxon>
        <taxon>Mollusca</taxon>
        <taxon>Gastropoda</taxon>
        <taxon>Caenogastropoda</taxon>
        <taxon>Sorbeoconcha</taxon>
        <taxon>Cerithioidea</taxon>
        <taxon>Batillariidae</taxon>
        <taxon>Batillaria</taxon>
    </lineage>
</organism>
<dbReference type="Proteomes" id="UP001519460">
    <property type="component" value="Unassembled WGS sequence"/>
</dbReference>
<dbReference type="AlphaFoldDB" id="A0ABD0KRJ4"/>
<sequence length="129" mass="14409">FHGHPLASDRTYGKPQYRSSEQSATSFTVAAPGDWNLATHEFYRCDFDLPQTYNMFASLAALKPPSHSAECLLLVSFRSRCSLVVPPHQVSLQRRKEGRLLQRAEAGTREDSWAGVGGTVEKKKERGDN</sequence>
<evidence type="ECO:0000313" key="3">
    <source>
        <dbReference type="Proteomes" id="UP001519460"/>
    </source>
</evidence>
<name>A0ABD0KRJ4_9CAEN</name>
<accession>A0ABD0KRJ4</accession>
<gene>
    <name evidence="2" type="ORF">BaRGS_00019267</name>
</gene>
<feature type="compositionally biased region" description="Basic and acidic residues" evidence="1">
    <location>
        <begin position="120"/>
        <end position="129"/>
    </location>
</feature>
<feature type="non-terminal residue" evidence="2">
    <location>
        <position position="1"/>
    </location>
</feature>
<evidence type="ECO:0000313" key="2">
    <source>
        <dbReference type="EMBL" id="KAK7489468.1"/>
    </source>
</evidence>
<protein>
    <submittedName>
        <fullName evidence="2">Uncharacterized protein</fullName>
    </submittedName>
</protein>
<comment type="caution">
    <text evidence="2">The sequence shown here is derived from an EMBL/GenBank/DDBJ whole genome shotgun (WGS) entry which is preliminary data.</text>
</comment>
<feature type="region of interest" description="Disordered" evidence="1">
    <location>
        <begin position="102"/>
        <end position="129"/>
    </location>
</feature>
<feature type="compositionally biased region" description="Basic and acidic residues" evidence="1">
    <location>
        <begin position="102"/>
        <end position="112"/>
    </location>
</feature>